<dbReference type="Pfam" id="PF13641">
    <property type="entry name" value="Glyco_tranf_2_3"/>
    <property type="match status" value="1"/>
</dbReference>
<accession>A0ABW4L7L2</accession>
<sequence>MSTTAHAARIGDILVDRGLATPEQIEDALARQRSEGGTLGQQLVTAGVLTRLELYGALADQWDAPLVDLVADPPQRDLVTRQPYSRILNQGWVAWRGDPVGELTVATTVAPTETLRSQIQEEFPQADVRLVTTTDWDLWRAVEASHRQELLYLSQDKLSVDDPNASARSGLRLWQNAGPIVLMVALLGWIVLQPLTAFAAILTAANAIFLLSIVFKTISGILAPLRAYRRNRDRLWEMQERERRGLDPLWHHDRDDAELPVYTVLMPVFHEANIVEKLVTNIGALDYPKSKLDVLLLLEESDTETIERARAMRPPAYVRLVVVPPGRPQTKPRACNYGLAFARGEYVVIYDAEDQPHPDQLRKAVAAFDRDRIEREVLGRRDQKPLACVQASLTYFNADYNVLTRMFATEYAHWFEAMLPGMDNTKIPIPLGGTSNHFHTERLRELGAWDPWNVTEDADLGLRASVKGYRASVIDSSTAEEATSRTGAWIRQRTRWIKGYIVTSAVNTRHPVQFARRVGVRGVIGMIGLIMATPLAFLFYPISLAFTALTYIGVQFIGLPMPAPVVLVSIVTFVVGNAAMIVSAFLAATWRYNWRIGAFAVFSNVYWLLHGWAAWRALFQVLRDPHTWEKTPHGLTEQYESTVNVS</sequence>
<evidence type="ECO:0000256" key="2">
    <source>
        <dbReference type="ARBA" id="ARBA00022676"/>
    </source>
</evidence>
<feature type="transmembrane region" description="Helical" evidence="7">
    <location>
        <begin position="173"/>
        <end position="192"/>
    </location>
</feature>
<dbReference type="Gene3D" id="3.90.550.10">
    <property type="entry name" value="Spore Coat Polysaccharide Biosynthesis Protein SpsA, Chain A"/>
    <property type="match status" value="1"/>
</dbReference>
<evidence type="ECO:0000256" key="5">
    <source>
        <dbReference type="ARBA" id="ARBA00022989"/>
    </source>
</evidence>
<dbReference type="GO" id="GO:0016757">
    <property type="term" value="F:glycosyltransferase activity"/>
    <property type="evidence" value="ECO:0007669"/>
    <property type="project" value="UniProtKB-KW"/>
</dbReference>
<organism evidence="8 9">
    <name type="scientific">Georgenia deserti</name>
    <dbReference type="NCBI Taxonomy" id="2093781"/>
    <lineage>
        <taxon>Bacteria</taxon>
        <taxon>Bacillati</taxon>
        <taxon>Actinomycetota</taxon>
        <taxon>Actinomycetes</taxon>
        <taxon>Micrococcales</taxon>
        <taxon>Bogoriellaceae</taxon>
        <taxon>Georgenia</taxon>
    </lineage>
</organism>
<keyword evidence="6 7" id="KW-0472">Membrane</keyword>
<dbReference type="Proteomes" id="UP001597277">
    <property type="component" value="Unassembled WGS sequence"/>
</dbReference>
<feature type="transmembrane region" description="Helical" evidence="7">
    <location>
        <begin position="523"/>
        <end position="554"/>
    </location>
</feature>
<feature type="transmembrane region" description="Helical" evidence="7">
    <location>
        <begin position="596"/>
        <end position="615"/>
    </location>
</feature>
<evidence type="ECO:0000313" key="8">
    <source>
        <dbReference type="EMBL" id="MFD1719538.1"/>
    </source>
</evidence>
<dbReference type="InterPro" id="IPR029044">
    <property type="entry name" value="Nucleotide-diphossugar_trans"/>
</dbReference>
<keyword evidence="9" id="KW-1185">Reference proteome</keyword>
<evidence type="ECO:0000256" key="3">
    <source>
        <dbReference type="ARBA" id="ARBA00022679"/>
    </source>
</evidence>
<evidence type="ECO:0000256" key="7">
    <source>
        <dbReference type="SAM" id="Phobius"/>
    </source>
</evidence>
<feature type="transmembrane region" description="Helical" evidence="7">
    <location>
        <begin position="198"/>
        <end position="225"/>
    </location>
</feature>
<comment type="caution">
    <text evidence="8">The sequence shown here is derived from an EMBL/GenBank/DDBJ whole genome shotgun (WGS) entry which is preliminary data.</text>
</comment>
<dbReference type="PANTHER" id="PTHR43867">
    <property type="entry name" value="CELLULOSE SYNTHASE CATALYTIC SUBUNIT A [UDP-FORMING]"/>
    <property type="match status" value="1"/>
</dbReference>
<dbReference type="RefSeq" id="WP_388010028.1">
    <property type="nucleotide sequence ID" value="NZ_JBHUEE010000010.1"/>
</dbReference>
<evidence type="ECO:0000313" key="9">
    <source>
        <dbReference type="Proteomes" id="UP001597277"/>
    </source>
</evidence>
<dbReference type="EMBL" id="JBHUEE010000010">
    <property type="protein sequence ID" value="MFD1719538.1"/>
    <property type="molecule type" value="Genomic_DNA"/>
</dbReference>
<dbReference type="PANTHER" id="PTHR43867:SF2">
    <property type="entry name" value="CELLULOSE SYNTHASE CATALYTIC SUBUNIT A [UDP-FORMING]"/>
    <property type="match status" value="1"/>
</dbReference>
<name>A0ABW4L7L2_9MICO</name>
<reference evidence="9" key="1">
    <citation type="journal article" date="2019" name="Int. J. Syst. Evol. Microbiol.">
        <title>The Global Catalogue of Microorganisms (GCM) 10K type strain sequencing project: providing services to taxonomists for standard genome sequencing and annotation.</title>
        <authorList>
            <consortium name="The Broad Institute Genomics Platform"/>
            <consortium name="The Broad Institute Genome Sequencing Center for Infectious Disease"/>
            <person name="Wu L."/>
            <person name="Ma J."/>
        </authorList>
    </citation>
    <scope>NUCLEOTIDE SEQUENCE [LARGE SCALE GENOMIC DNA]</scope>
    <source>
        <strain evidence="9">JCM 17130</strain>
    </source>
</reference>
<gene>
    <name evidence="8" type="ORF">ACFSE6_16960</name>
</gene>
<keyword evidence="3 8" id="KW-0808">Transferase</keyword>
<dbReference type="EC" id="2.4.-.-" evidence="8"/>
<keyword evidence="2 8" id="KW-0328">Glycosyltransferase</keyword>
<dbReference type="InterPro" id="IPR050321">
    <property type="entry name" value="Glycosyltr_2/OpgH_subfam"/>
</dbReference>
<proteinExistence type="predicted"/>
<keyword evidence="5 7" id="KW-1133">Transmembrane helix</keyword>
<dbReference type="SUPFAM" id="SSF53448">
    <property type="entry name" value="Nucleotide-diphospho-sugar transferases"/>
    <property type="match status" value="1"/>
</dbReference>
<comment type="subcellular location">
    <subcellularLocation>
        <location evidence="1">Membrane</location>
        <topology evidence="1">Multi-pass membrane protein</topology>
    </subcellularLocation>
</comment>
<dbReference type="SUPFAM" id="SSF160246">
    <property type="entry name" value="EspE N-terminal domain-like"/>
    <property type="match status" value="1"/>
</dbReference>
<evidence type="ECO:0000256" key="1">
    <source>
        <dbReference type="ARBA" id="ARBA00004141"/>
    </source>
</evidence>
<feature type="transmembrane region" description="Helical" evidence="7">
    <location>
        <begin position="566"/>
        <end position="589"/>
    </location>
</feature>
<evidence type="ECO:0000256" key="6">
    <source>
        <dbReference type="ARBA" id="ARBA00023136"/>
    </source>
</evidence>
<protein>
    <submittedName>
        <fullName evidence="8">Glycosyltransferase</fullName>
        <ecNumber evidence="8">2.4.-.-</ecNumber>
    </submittedName>
</protein>
<dbReference type="InterPro" id="IPR037257">
    <property type="entry name" value="T2SS_E_N_sf"/>
</dbReference>
<dbReference type="CDD" id="cd06427">
    <property type="entry name" value="CESA_like_2"/>
    <property type="match status" value="1"/>
</dbReference>
<evidence type="ECO:0000256" key="4">
    <source>
        <dbReference type="ARBA" id="ARBA00022692"/>
    </source>
</evidence>
<keyword evidence="4 7" id="KW-0812">Transmembrane</keyword>